<sequence>MGSYQKSKNLCASLLAILWLIPGSAAAYSGTVVDASTCKPIPGAFVTLGNTVVRTSQEGRFQIDGEGTVLGLRAYGYGRSEIPVGDLKDNETLPLAPFRPRALYLSAYGVANMRLRESALDLIGKTDLNAVVIDVKNERGRIAYQTDVPLAAEDGAQKNVTIKHIRRLIDALHKAGIYVIARIVVFKDNILALAKPGWAVRTASGAIWKDREGIAWTDPFVKQVWDYNLDIAAAAAGDGFDEIQFDYVRFPEAKGLIFSEPNTEKNRIAAISGFLAAARKRLVPYNVFLSADIFGYVIWNRNDTGIGQSLKELARNVDYLSPMLYPSGFQYGIPGYPNPVRHPRQVVYLSLRKAEERTGLPAVRFRPWLQAFRDYAFGGQPFEGAEIAAQIDAAQTFGADGWMLWNSRNVYTSAGLPPKSGKGMDGHGGVPNRGGVGTEICSRNVVEDVAPRAQ</sequence>
<keyword evidence="1" id="KW-0732">Signal</keyword>
<accession>A0A845UE04</accession>
<protein>
    <submittedName>
        <fullName evidence="3">GTP-binding protein</fullName>
    </submittedName>
</protein>
<dbReference type="AlphaFoldDB" id="A0A845UE04"/>
<name>A0A845UE04_9PROT</name>
<feature type="chain" id="PRO_5032816404" evidence="1">
    <location>
        <begin position="28"/>
        <end position="454"/>
    </location>
</feature>
<gene>
    <name evidence="3" type="ORF">GL267_05485</name>
</gene>
<dbReference type="Pfam" id="PF13200">
    <property type="entry name" value="DUF4015"/>
    <property type="match status" value="1"/>
</dbReference>
<feature type="signal peptide" evidence="1">
    <location>
        <begin position="1"/>
        <end position="27"/>
    </location>
</feature>
<dbReference type="InterPro" id="IPR025275">
    <property type="entry name" value="DUF4015"/>
</dbReference>
<evidence type="ECO:0000256" key="1">
    <source>
        <dbReference type="SAM" id="SignalP"/>
    </source>
</evidence>
<evidence type="ECO:0000259" key="2">
    <source>
        <dbReference type="Pfam" id="PF13200"/>
    </source>
</evidence>
<proteinExistence type="predicted"/>
<dbReference type="EMBL" id="WNJL01000023">
    <property type="protein sequence ID" value="NDU42114.1"/>
    <property type="molecule type" value="Genomic_DNA"/>
</dbReference>
<dbReference type="RefSeq" id="WP_163097331.1">
    <property type="nucleotide sequence ID" value="NZ_CP127523.1"/>
</dbReference>
<organism evidence="3">
    <name type="scientific">Acidithiobacillus ferrianus</name>
    <dbReference type="NCBI Taxonomy" id="2678518"/>
    <lineage>
        <taxon>Bacteria</taxon>
        <taxon>Pseudomonadati</taxon>
        <taxon>Pseudomonadota</taxon>
        <taxon>Acidithiobacillia</taxon>
        <taxon>Acidithiobacillales</taxon>
        <taxon>Acidithiobacillaceae</taxon>
        <taxon>Acidithiobacillus</taxon>
    </lineage>
</organism>
<feature type="domain" description="DUF4015" evidence="2">
    <location>
        <begin position="102"/>
        <end position="411"/>
    </location>
</feature>
<dbReference type="SUPFAM" id="SSF51445">
    <property type="entry name" value="(Trans)glycosidases"/>
    <property type="match status" value="1"/>
</dbReference>
<dbReference type="InterPro" id="IPR008969">
    <property type="entry name" value="CarboxyPept-like_regulatory"/>
</dbReference>
<evidence type="ECO:0000313" key="3">
    <source>
        <dbReference type="EMBL" id="NDU42114.1"/>
    </source>
</evidence>
<dbReference type="SUPFAM" id="SSF49464">
    <property type="entry name" value="Carboxypeptidase regulatory domain-like"/>
    <property type="match status" value="1"/>
</dbReference>
<comment type="caution">
    <text evidence="3">The sequence shown here is derived from an EMBL/GenBank/DDBJ whole genome shotgun (WGS) entry which is preliminary data.</text>
</comment>
<reference evidence="3" key="1">
    <citation type="submission" date="2019-11" db="EMBL/GenBank/DDBJ databases">
        <title>Acidithiobacillus ferrianus sp. nov.: a facultatively anaerobic and extremely acidophilic chemolithoautotroph.</title>
        <authorList>
            <person name="Norris P.R."/>
            <person name="Falagan C."/>
            <person name="Moya-Beltran A."/>
            <person name="Castro M."/>
            <person name="Quatrini R."/>
            <person name="Johnson D.B."/>
        </authorList>
    </citation>
    <scope>NUCLEOTIDE SEQUENCE [LARGE SCALE GENOMIC DNA]</scope>
    <source>
        <strain evidence="3">MG</strain>
    </source>
</reference>
<dbReference type="InterPro" id="IPR017853">
    <property type="entry name" value="GH"/>
</dbReference>